<accession>A0A9W5R153</accession>
<evidence type="ECO:0000313" key="3">
    <source>
        <dbReference type="Proteomes" id="UP000014028"/>
    </source>
</evidence>
<feature type="signal peptide" evidence="1">
    <location>
        <begin position="1"/>
        <end position="27"/>
    </location>
</feature>
<reference evidence="2 3" key="1">
    <citation type="submission" date="2012-12" db="EMBL/GenBank/DDBJ databases">
        <title>The Genome Sequence of Bacillus cereus VD184.</title>
        <authorList>
            <consortium name="The Broad Institute Genome Sequencing Platform"/>
            <consortium name="The Broad Institute Genome Sequencing Center for Infectious Disease"/>
            <person name="Feldgarden M."/>
            <person name="Van der Auwera G.A."/>
            <person name="Mahillon J."/>
            <person name="Duprez V."/>
            <person name="Timmery S."/>
            <person name="Mattelet C."/>
            <person name="Dierick K."/>
            <person name="Sun M."/>
            <person name="Yu Z."/>
            <person name="Zhu L."/>
            <person name="Hu X."/>
            <person name="Shank E.B."/>
            <person name="Swiecicka I."/>
            <person name="Hansen B.M."/>
            <person name="Andrup L."/>
            <person name="Walker B."/>
            <person name="Young S.K."/>
            <person name="Zeng Q."/>
            <person name="Gargeya S."/>
            <person name="Fitzgerald M."/>
            <person name="Haas B."/>
            <person name="Abouelleil A."/>
            <person name="Alvarado L."/>
            <person name="Arachchi H.M."/>
            <person name="Berlin A.M."/>
            <person name="Chapman S.B."/>
            <person name="Dewar J."/>
            <person name="Goldberg J."/>
            <person name="Griggs A."/>
            <person name="Gujja S."/>
            <person name="Hansen M."/>
            <person name="Howarth C."/>
            <person name="Imamovic A."/>
            <person name="Larimer J."/>
            <person name="McCowan C."/>
            <person name="Murphy C."/>
            <person name="Neiman D."/>
            <person name="Pearson M."/>
            <person name="Priest M."/>
            <person name="Roberts A."/>
            <person name="Saif S."/>
            <person name="Shea T."/>
            <person name="Sisk P."/>
            <person name="Sykes S."/>
            <person name="Wortman J."/>
            <person name="Nusbaum C."/>
            <person name="Birren B."/>
        </authorList>
    </citation>
    <scope>NUCLEOTIDE SEQUENCE [LARGE SCALE GENOMIC DNA]</scope>
    <source>
        <strain evidence="2 3">VD184</strain>
    </source>
</reference>
<organism evidence="2 3">
    <name type="scientific">Bacillus cereus VD184</name>
    <dbReference type="NCBI Taxonomy" id="1053242"/>
    <lineage>
        <taxon>Bacteria</taxon>
        <taxon>Bacillati</taxon>
        <taxon>Bacillota</taxon>
        <taxon>Bacilli</taxon>
        <taxon>Bacillales</taxon>
        <taxon>Bacillaceae</taxon>
        <taxon>Bacillus</taxon>
        <taxon>Bacillus cereus group</taxon>
    </lineage>
</organism>
<keyword evidence="1" id="KW-0732">Signal</keyword>
<gene>
    <name evidence="2" type="ORF">IKC_05820</name>
</gene>
<dbReference type="Proteomes" id="UP000014028">
    <property type="component" value="Unassembled WGS sequence"/>
</dbReference>
<dbReference type="EMBL" id="AHFK01000093">
    <property type="protein sequence ID" value="EOQ03644.1"/>
    <property type="molecule type" value="Genomic_DNA"/>
</dbReference>
<feature type="chain" id="PRO_5040818194" evidence="1">
    <location>
        <begin position="28"/>
        <end position="198"/>
    </location>
</feature>
<protein>
    <submittedName>
        <fullName evidence="2">Uncharacterized protein</fullName>
    </submittedName>
</protein>
<sequence length="198" mass="21408">MLKKKLGRLGVGTLALGALIPSTSAFAEEPTALPTNGVSYEQTNLSHTQVSEDFKIEIYDKDQNLVKVYNKEELAQFNPQLSSTPLIGAQNNTINPLALKTTSFPGASFGDYVWIRSGVEFKKPQSVAVETSKYVRDLAVGLYVGNTPWGEAIARGEFTGGLNIPTGHLTGGMDYFKIKLINRGGGKITIDSGVVFHQ</sequence>
<dbReference type="AlphaFoldDB" id="A0A9W5R153"/>
<proteinExistence type="predicted"/>
<comment type="caution">
    <text evidence="2">The sequence shown here is derived from an EMBL/GenBank/DDBJ whole genome shotgun (WGS) entry which is preliminary data.</text>
</comment>
<name>A0A9W5R153_BACCE</name>
<dbReference type="RefSeq" id="WP_016123841.1">
    <property type="nucleotide sequence ID" value="NZ_KB976842.1"/>
</dbReference>
<evidence type="ECO:0000256" key="1">
    <source>
        <dbReference type="SAM" id="SignalP"/>
    </source>
</evidence>
<evidence type="ECO:0000313" key="2">
    <source>
        <dbReference type="EMBL" id="EOQ03644.1"/>
    </source>
</evidence>